<reference evidence="1" key="1">
    <citation type="journal article" date="2020" name="Nature">
        <title>Giant virus diversity and host interactions through global metagenomics.</title>
        <authorList>
            <person name="Schulz F."/>
            <person name="Roux S."/>
            <person name="Paez-Espino D."/>
            <person name="Jungbluth S."/>
            <person name="Walsh D.A."/>
            <person name="Denef V.J."/>
            <person name="McMahon K.D."/>
            <person name="Konstantinidis K.T."/>
            <person name="Eloe-Fadrosh E.A."/>
            <person name="Kyrpides N.C."/>
            <person name="Woyke T."/>
        </authorList>
    </citation>
    <scope>NUCLEOTIDE SEQUENCE</scope>
    <source>
        <strain evidence="1">GVMAG-S-3300013286-35</strain>
    </source>
</reference>
<name>A0A6C0KXU5_9ZZZZ</name>
<evidence type="ECO:0000313" key="1">
    <source>
        <dbReference type="EMBL" id="QHU22073.1"/>
    </source>
</evidence>
<proteinExistence type="predicted"/>
<accession>A0A6C0KXU5</accession>
<organism evidence="1">
    <name type="scientific">viral metagenome</name>
    <dbReference type="NCBI Taxonomy" id="1070528"/>
    <lineage>
        <taxon>unclassified sequences</taxon>
        <taxon>metagenomes</taxon>
        <taxon>organismal metagenomes</taxon>
    </lineage>
</organism>
<protein>
    <submittedName>
        <fullName evidence="1">Uncharacterized protein</fullName>
    </submittedName>
</protein>
<sequence>MSGKQYYRLSPVLWDSVPGQYTATVYSIDRMPDGPLAKYVTCCPRCKDDPAYWWAGSVFYRLVMPPDITSSSMGPQNIGNGVVFSQLPSFFSWCMSNGYSLPENFQFHKVGPLDEFTLLY</sequence>
<dbReference type="EMBL" id="MN740995">
    <property type="protein sequence ID" value="QHU22073.1"/>
    <property type="molecule type" value="Genomic_DNA"/>
</dbReference>
<dbReference type="AlphaFoldDB" id="A0A6C0KXU5"/>